<proteinExistence type="predicted"/>
<feature type="active site" evidence="6">
    <location>
        <position position="137"/>
    </location>
</feature>
<keyword evidence="4" id="KW-0833">Ubl conjugation pathway</keyword>
<evidence type="ECO:0000256" key="3">
    <source>
        <dbReference type="ARBA" id="ARBA00022670"/>
    </source>
</evidence>
<protein>
    <recommendedName>
        <fullName evidence="2">ubiquitinyl hydrolase 1</fullName>
        <ecNumber evidence="2">3.4.19.12</ecNumber>
    </recommendedName>
</protein>
<feature type="active site" evidence="6">
    <location>
        <position position="122"/>
    </location>
</feature>
<evidence type="ECO:0000256" key="6">
    <source>
        <dbReference type="PROSITE-ProRule" id="PRU00331"/>
    </source>
</evidence>
<dbReference type="WBParaSite" id="Gr19_v10_g12206.t1">
    <property type="protein sequence ID" value="Gr19_v10_g12206.t1"/>
    <property type="gene ID" value="Gr19_v10_g12206"/>
</dbReference>
<feature type="active site" evidence="6">
    <location>
        <position position="24"/>
    </location>
</feature>
<dbReference type="GO" id="GO:0004843">
    <property type="term" value="F:cysteine-type deubiquitinase activity"/>
    <property type="evidence" value="ECO:0007669"/>
    <property type="project" value="UniProtKB-EC"/>
</dbReference>
<dbReference type="EC" id="3.4.19.12" evidence="2"/>
<dbReference type="PROSITE" id="PS50957">
    <property type="entry name" value="JOSEPHIN"/>
    <property type="match status" value="1"/>
</dbReference>
<evidence type="ECO:0000256" key="4">
    <source>
        <dbReference type="ARBA" id="ARBA00022786"/>
    </source>
</evidence>
<dbReference type="GO" id="GO:0006508">
    <property type="term" value="P:proteolysis"/>
    <property type="evidence" value="ECO:0007669"/>
    <property type="project" value="UniProtKB-KW"/>
</dbReference>
<evidence type="ECO:0000256" key="5">
    <source>
        <dbReference type="ARBA" id="ARBA00022801"/>
    </source>
</evidence>
<comment type="catalytic activity">
    <reaction evidence="1">
        <text>Thiol-dependent hydrolysis of ester, thioester, amide, peptide and isopeptide bonds formed by the C-terminal Gly of ubiquitin (a 76-residue protein attached to proteins as an intracellular targeting signal).</text>
        <dbReference type="EC" id="3.4.19.12"/>
    </reaction>
</comment>
<dbReference type="Pfam" id="PF02099">
    <property type="entry name" value="Josephin"/>
    <property type="match status" value="1"/>
</dbReference>
<dbReference type="PANTHER" id="PTHR13291">
    <property type="entry name" value="JOSEPHIN 1, 2"/>
    <property type="match status" value="1"/>
</dbReference>
<evidence type="ECO:0000256" key="1">
    <source>
        <dbReference type="ARBA" id="ARBA00000707"/>
    </source>
</evidence>
<dbReference type="Proteomes" id="UP000887572">
    <property type="component" value="Unplaced"/>
</dbReference>
<evidence type="ECO:0000256" key="2">
    <source>
        <dbReference type="ARBA" id="ARBA00012759"/>
    </source>
</evidence>
<evidence type="ECO:0000259" key="7">
    <source>
        <dbReference type="PROSITE" id="PS50957"/>
    </source>
</evidence>
<keyword evidence="5 6" id="KW-0378">Hydrolase</keyword>
<reference evidence="9" key="1">
    <citation type="submission" date="2022-11" db="UniProtKB">
        <authorList>
            <consortium name="WormBaseParasite"/>
        </authorList>
    </citation>
    <scope>IDENTIFICATION</scope>
</reference>
<dbReference type="PANTHER" id="PTHR13291:SF0">
    <property type="entry name" value="JOSEPHIN-LIKE PROTEIN"/>
    <property type="match status" value="1"/>
</dbReference>
<dbReference type="InterPro" id="IPR040053">
    <property type="entry name" value="JOSD1/2"/>
</dbReference>
<evidence type="ECO:0000313" key="9">
    <source>
        <dbReference type="WBParaSite" id="Gr19_v10_g12206.t1"/>
    </source>
</evidence>
<accession>A0A914GY29</accession>
<keyword evidence="3" id="KW-0645">Protease</keyword>
<dbReference type="PRINTS" id="PR01233">
    <property type="entry name" value="JOSEPHIN"/>
</dbReference>
<dbReference type="Gene3D" id="3.90.70.40">
    <property type="match status" value="1"/>
</dbReference>
<organism evidence="8 9">
    <name type="scientific">Globodera rostochiensis</name>
    <name type="common">Golden nematode worm</name>
    <name type="synonym">Heterodera rostochiensis</name>
    <dbReference type="NCBI Taxonomy" id="31243"/>
    <lineage>
        <taxon>Eukaryota</taxon>
        <taxon>Metazoa</taxon>
        <taxon>Ecdysozoa</taxon>
        <taxon>Nematoda</taxon>
        <taxon>Chromadorea</taxon>
        <taxon>Rhabditida</taxon>
        <taxon>Tylenchina</taxon>
        <taxon>Tylenchomorpha</taxon>
        <taxon>Tylenchoidea</taxon>
        <taxon>Heteroderidae</taxon>
        <taxon>Heteroderinae</taxon>
        <taxon>Globodera</taxon>
    </lineage>
</organism>
<keyword evidence="8" id="KW-1185">Reference proteome</keyword>
<dbReference type="SMART" id="SM01246">
    <property type="entry name" value="Josephin"/>
    <property type="match status" value="1"/>
</dbReference>
<sequence length="186" mass="21509">MQQMATSSDLTVSIYHEKQKKQLCLLHALNNLFQREEFGRQELDEICEKFDDSKWFNAHRSWIGLGNYDANVLLCALQSRGLVGRWFDKRLSASRIRRDAIVAYVFNIPSTGFFIPILRGRHWFTIKQFGPNFYNLDSKLACPTLINDDIVRYMDTLLAQGNELLLIVSPENEGKCLLDSEENMPS</sequence>
<dbReference type="GO" id="GO:0016579">
    <property type="term" value="P:protein deubiquitination"/>
    <property type="evidence" value="ECO:0007669"/>
    <property type="project" value="InterPro"/>
</dbReference>
<dbReference type="AlphaFoldDB" id="A0A914GY29"/>
<name>A0A914GY29_GLORO</name>
<evidence type="ECO:0000313" key="8">
    <source>
        <dbReference type="Proteomes" id="UP000887572"/>
    </source>
</evidence>
<dbReference type="InterPro" id="IPR006155">
    <property type="entry name" value="Josephin"/>
</dbReference>
<feature type="domain" description="Josephin" evidence="7">
    <location>
        <begin position="11"/>
        <end position="182"/>
    </location>
</feature>